<keyword evidence="6" id="KW-1185">Reference proteome</keyword>
<dbReference type="RefSeq" id="XP_027205414.1">
    <property type="nucleotide sequence ID" value="XM_027349613.1"/>
</dbReference>
<dbReference type="OrthoDB" id="9834376at2759"/>
<protein>
    <recommendedName>
        <fullName evidence="4">Small ribosomal subunit protein eS1</fullName>
    </recommendedName>
</protein>
<proteinExistence type="inferred from homology"/>
<dbReference type="AlphaFoldDB" id="A0A6P6YKI5"/>
<dbReference type="OMA" id="YLCAQIR"/>
<accession>A0A6P6YKI5</accession>
<organism evidence="6 7">
    <name type="scientific">Dermatophagoides pteronyssinus</name>
    <name type="common">European house dust mite</name>
    <dbReference type="NCBI Taxonomy" id="6956"/>
    <lineage>
        <taxon>Eukaryota</taxon>
        <taxon>Metazoa</taxon>
        <taxon>Ecdysozoa</taxon>
        <taxon>Arthropoda</taxon>
        <taxon>Chelicerata</taxon>
        <taxon>Arachnida</taxon>
        <taxon>Acari</taxon>
        <taxon>Acariformes</taxon>
        <taxon>Sarcoptiformes</taxon>
        <taxon>Astigmata</taxon>
        <taxon>Psoroptidia</taxon>
        <taxon>Analgoidea</taxon>
        <taxon>Pyroglyphidae</taxon>
        <taxon>Dermatophagoidinae</taxon>
        <taxon>Dermatophagoides</taxon>
    </lineage>
</organism>
<keyword evidence="1 4" id="KW-0963">Cytoplasm</keyword>
<comment type="subunit">
    <text evidence="4">Component of the small ribosomal subunit. Mature ribosomes consist of a small (40S) and a large (60S) subunit. The 40S subunit contains about 33 different proteins and 1 molecule of RNA (18S). The 60S subunit contains about 49 different proteins and 3 molecules of RNA (28S, 5.8S and 5S).</text>
</comment>
<dbReference type="GO" id="GO:0022627">
    <property type="term" value="C:cytosolic small ribosomal subunit"/>
    <property type="evidence" value="ECO:0007669"/>
    <property type="project" value="UniProtKB-UniRule"/>
</dbReference>
<dbReference type="KEGG" id="dpte:113799019"/>
<comment type="similarity">
    <text evidence="4">Belongs to the eukaryotic ribosomal protein eS1 family.</text>
</comment>
<gene>
    <name evidence="7" type="primary">LOC113799019</name>
</gene>
<keyword evidence="3 4" id="KW-0687">Ribonucleoprotein</keyword>
<evidence type="ECO:0000313" key="7">
    <source>
        <dbReference type="RefSeq" id="XP_027205414.1"/>
    </source>
</evidence>
<evidence type="ECO:0000256" key="1">
    <source>
        <dbReference type="ARBA" id="ARBA00022490"/>
    </source>
</evidence>
<feature type="initiator methionine" description="Removed" evidence="4">
    <location>
        <position position="1"/>
    </location>
</feature>
<dbReference type="HAMAP" id="MF_03122">
    <property type="entry name" value="Ribosomal_eS1_euk"/>
    <property type="match status" value="1"/>
</dbReference>
<reference evidence="7" key="1">
    <citation type="submission" date="2025-08" db="UniProtKB">
        <authorList>
            <consortium name="RefSeq"/>
        </authorList>
    </citation>
    <scope>IDENTIFICATION</scope>
    <source>
        <strain evidence="7">Airmid</strain>
    </source>
</reference>
<keyword evidence="2 4" id="KW-0689">Ribosomal protein</keyword>
<feature type="compositionally biased region" description="Basic residues" evidence="5">
    <location>
        <begin position="1"/>
        <end position="19"/>
    </location>
</feature>
<sequence>MAIGKNRRISKGGKKGSKKKTVDTFARKEHYVVKAPSYFHVSNIANTMASRSQGLKKSEDSLRGRTFDINLADLQKNEGQSHRKIKLICEEVQGRNCYTDFHGLSVTRDYLCAQIRRHHSLIEAYVDVQTVDRYQLRMFCIAFTKSVPGQMCVNCYAKTSQQKVIRSRMVKYMQQEASKCTLKELVKKLIPEGISKKIEKLCSSVYPVHNVSIYKVKVVKKPKLDVAKLMEHHSTAAVAGELKEAKNLLSADVVAES</sequence>
<evidence type="ECO:0000256" key="2">
    <source>
        <dbReference type="ARBA" id="ARBA00022980"/>
    </source>
</evidence>
<dbReference type="PANTHER" id="PTHR11830">
    <property type="entry name" value="40S RIBOSOMAL PROTEIN S3A"/>
    <property type="match status" value="1"/>
</dbReference>
<dbReference type="SMART" id="SM01397">
    <property type="entry name" value="Ribosomal_S3Ae"/>
    <property type="match status" value="1"/>
</dbReference>
<dbReference type="InterPro" id="IPR027500">
    <property type="entry name" value="Ribosomal_eS1_euk"/>
</dbReference>
<comment type="subcellular location">
    <subcellularLocation>
        <location evidence="4">Cytoplasm</location>
    </subcellularLocation>
</comment>
<name>A0A6P6YKI5_DERPT</name>
<evidence type="ECO:0000256" key="3">
    <source>
        <dbReference type="ARBA" id="ARBA00023274"/>
    </source>
</evidence>
<dbReference type="GO" id="GO:0003735">
    <property type="term" value="F:structural constituent of ribosome"/>
    <property type="evidence" value="ECO:0007669"/>
    <property type="project" value="UniProtKB-UniRule"/>
</dbReference>
<dbReference type="InParanoid" id="A0A6P6YKI5"/>
<dbReference type="Pfam" id="PF01015">
    <property type="entry name" value="Ribosomal_S3Ae"/>
    <property type="match status" value="1"/>
</dbReference>
<evidence type="ECO:0000256" key="4">
    <source>
        <dbReference type="HAMAP-Rule" id="MF_03122"/>
    </source>
</evidence>
<evidence type="ECO:0000313" key="6">
    <source>
        <dbReference type="Proteomes" id="UP000515146"/>
    </source>
</evidence>
<dbReference type="Proteomes" id="UP000515146">
    <property type="component" value="Unplaced"/>
</dbReference>
<dbReference type="GO" id="GO:0006412">
    <property type="term" value="P:translation"/>
    <property type="evidence" value="ECO:0007669"/>
    <property type="project" value="UniProtKB-UniRule"/>
</dbReference>
<evidence type="ECO:0000256" key="5">
    <source>
        <dbReference type="SAM" id="MobiDB-lite"/>
    </source>
</evidence>
<dbReference type="InterPro" id="IPR001593">
    <property type="entry name" value="Ribosomal_eS1"/>
</dbReference>
<feature type="region of interest" description="Disordered" evidence="5">
    <location>
        <begin position="1"/>
        <end position="21"/>
    </location>
</feature>